<feature type="region of interest" description="Disordered" evidence="1">
    <location>
        <begin position="31"/>
        <end position="51"/>
    </location>
</feature>
<dbReference type="EMBL" id="JAFMPP010000020">
    <property type="protein sequence ID" value="MBO0664363.1"/>
    <property type="molecule type" value="Genomic_DNA"/>
</dbReference>
<dbReference type="RefSeq" id="WP_207259279.1">
    <property type="nucleotide sequence ID" value="NZ_JAFMPP010000020.1"/>
</dbReference>
<sequence>MRSRRFSLPVLTILAALAIALADPRPVLAQDQASDAANAEATQPPEPPGEAPFMRPLGRLATILGSVHFLRKLCGEPDADVWRTEMSALIAAQAPREADKRQLIASFNNGYRSFAATYRSCTKAARVAVDRYRREGAALAREIGSRYGA</sequence>
<keyword evidence="2" id="KW-0732">Signal</keyword>
<proteinExistence type="predicted"/>
<name>A0A939G2H8_9HYPH</name>
<feature type="chain" id="PRO_5037728065" evidence="2">
    <location>
        <begin position="30"/>
        <end position="149"/>
    </location>
</feature>
<feature type="signal peptide" evidence="2">
    <location>
        <begin position="1"/>
        <end position="29"/>
    </location>
</feature>
<dbReference type="AlphaFoldDB" id="A0A939G2H8"/>
<dbReference type="NCBIfam" id="TIGR02301">
    <property type="entry name" value="TIGR02301 family protein"/>
    <property type="match status" value="1"/>
</dbReference>
<evidence type="ECO:0000256" key="1">
    <source>
        <dbReference type="SAM" id="MobiDB-lite"/>
    </source>
</evidence>
<gene>
    <name evidence="3" type="ORF">J1C48_17420</name>
</gene>
<protein>
    <submittedName>
        <fullName evidence="3">TIGR02301 family protein</fullName>
    </submittedName>
</protein>
<comment type="caution">
    <text evidence="3">The sequence shown here is derived from an EMBL/GenBank/DDBJ whole genome shotgun (WGS) entry which is preliminary data.</text>
</comment>
<dbReference type="Proteomes" id="UP000664122">
    <property type="component" value="Unassembled WGS sequence"/>
</dbReference>
<evidence type="ECO:0000313" key="4">
    <source>
        <dbReference type="Proteomes" id="UP000664122"/>
    </source>
</evidence>
<reference evidence="3" key="1">
    <citation type="submission" date="2021-03" db="EMBL/GenBank/DDBJ databases">
        <title>Whole genome sequence of Jiella sp. CQZ9-1.</title>
        <authorList>
            <person name="Tuo L."/>
        </authorList>
    </citation>
    <scope>NUCLEOTIDE SEQUENCE</scope>
    <source>
        <strain evidence="3">CQZ9-1</strain>
    </source>
</reference>
<keyword evidence="4" id="KW-1185">Reference proteome</keyword>
<organism evidence="3 4">
    <name type="scientific">Jiella flava</name>
    <dbReference type="NCBI Taxonomy" id="2816857"/>
    <lineage>
        <taxon>Bacteria</taxon>
        <taxon>Pseudomonadati</taxon>
        <taxon>Pseudomonadota</taxon>
        <taxon>Alphaproteobacteria</taxon>
        <taxon>Hyphomicrobiales</taxon>
        <taxon>Aurantimonadaceae</taxon>
        <taxon>Jiella</taxon>
    </lineage>
</organism>
<dbReference type="InterPro" id="IPR012645">
    <property type="entry name" value="CHP02301"/>
</dbReference>
<accession>A0A939G2H8</accession>
<evidence type="ECO:0000313" key="3">
    <source>
        <dbReference type="EMBL" id="MBO0664363.1"/>
    </source>
</evidence>
<evidence type="ECO:0000256" key="2">
    <source>
        <dbReference type="SAM" id="SignalP"/>
    </source>
</evidence>
<dbReference type="Pfam" id="PF09539">
    <property type="entry name" value="DUF2385"/>
    <property type="match status" value="1"/>
</dbReference>